<dbReference type="InterPro" id="IPR029016">
    <property type="entry name" value="GAF-like_dom_sf"/>
</dbReference>
<dbReference type="CDD" id="cd00130">
    <property type="entry name" value="PAS"/>
    <property type="match status" value="1"/>
</dbReference>
<dbReference type="Proteomes" id="UP000437736">
    <property type="component" value="Unassembled WGS sequence"/>
</dbReference>
<dbReference type="PROSITE" id="PS50883">
    <property type="entry name" value="EAL"/>
    <property type="match status" value="1"/>
</dbReference>
<dbReference type="InterPro" id="IPR043128">
    <property type="entry name" value="Rev_trsase/Diguanyl_cyclase"/>
</dbReference>
<reference evidence="5 6" key="1">
    <citation type="submission" date="2019-11" db="EMBL/GenBank/DDBJ databases">
        <title>Acidiferrimicrobium australis gen. nov., sp. nov., an acidophilic and obligately heterotrophic, member of the Actinobacteria that catalyses dissimilatory oxido- reduction of iron isolated from metal-rich acidic water in Chile.</title>
        <authorList>
            <person name="Gonzalez D."/>
            <person name="Huber K."/>
            <person name="Hedrich S."/>
            <person name="Rojas-Villalobos C."/>
            <person name="Quatrini R."/>
            <person name="Dinamarca M.A."/>
            <person name="Schwarz A."/>
            <person name="Canales C."/>
            <person name="Nancucheo I."/>
        </authorList>
    </citation>
    <scope>NUCLEOTIDE SEQUENCE [LARGE SCALE GENOMIC DNA]</scope>
    <source>
        <strain evidence="5 6">USS-CCA1</strain>
    </source>
</reference>
<dbReference type="Gene3D" id="3.30.450.40">
    <property type="match status" value="1"/>
</dbReference>
<dbReference type="InterPro" id="IPR000160">
    <property type="entry name" value="GGDEF_dom"/>
</dbReference>
<dbReference type="CDD" id="cd01948">
    <property type="entry name" value="EAL"/>
    <property type="match status" value="1"/>
</dbReference>
<evidence type="ECO:0000259" key="2">
    <source>
        <dbReference type="PROSITE" id="PS50113"/>
    </source>
</evidence>
<dbReference type="SMART" id="SM00267">
    <property type="entry name" value="GGDEF"/>
    <property type="match status" value="1"/>
</dbReference>
<dbReference type="NCBIfam" id="TIGR00254">
    <property type="entry name" value="GGDEF"/>
    <property type="match status" value="1"/>
</dbReference>
<protein>
    <submittedName>
        <fullName evidence="5">EAL domain-containing protein</fullName>
    </submittedName>
</protein>
<feature type="domain" description="EAL" evidence="3">
    <location>
        <begin position="456"/>
        <end position="662"/>
    </location>
</feature>
<dbReference type="Pfam" id="PF00563">
    <property type="entry name" value="EAL"/>
    <property type="match status" value="1"/>
</dbReference>
<dbReference type="InterPro" id="IPR052155">
    <property type="entry name" value="Biofilm_reg_signaling"/>
</dbReference>
<dbReference type="InterPro" id="IPR001610">
    <property type="entry name" value="PAC"/>
</dbReference>
<proteinExistence type="predicted"/>
<dbReference type="EMBL" id="WJHE01000226">
    <property type="protein sequence ID" value="MST32155.1"/>
    <property type="molecule type" value="Genomic_DNA"/>
</dbReference>
<dbReference type="CDD" id="cd01949">
    <property type="entry name" value="GGDEF"/>
    <property type="match status" value="1"/>
</dbReference>
<feature type="non-terminal residue" evidence="5">
    <location>
        <position position="662"/>
    </location>
</feature>
<dbReference type="Pfam" id="PF00990">
    <property type="entry name" value="GGDEF"/>
    <property type="match status" value="1"/>
</dbReference>
<dbReference type="Gene3D" id="3.20.20.450">
    <property type="entry name" value="EAL domain"/>
    <property type="match status" value="1"/>
</dbReference>
<organism evidence="5 6">
    <name type="scientific">Acidiferrimicrobium australe</name>
    <dbReference type="NCBI Taxonomy" id="2664430"/>
    <lineage>
        <taxon>Bacteria</taxon>
        <taxon>Bacillati</taxon>
        <taxon>Actinomycetota</taxon>
        <taxon>Acidimicrobiia</taxon>
        <taxon>Acidimicrobiales</taxon>
        <taxon>Acidimicrobiaceae</taxon>
        <taxon>Acidiferrimicrobium</taxon>
    </lineage>
</organism>
<dbReference type="Gene3D" id="3.30.70.270">
    <property type="match status" value="1"/>
</dbReference>
<keyword evidence="6" id="KW-1185">Reference proteome</keyword>
<dbReference type="InterPro" id="IPR013656">
    <property type="entry name" value="PAS_4"/>
</dbReference>
<dbReference type="InterPro" id="IPR001633">
    <property type="entry name" value="EAL_dom"/>
</dbReference>
<dbReference type="NCBIfam" id="TIGR00229">
    <property type="entry name" value="sensory_box"/>
    <property type="match status" value="1"/>
</dbReference>
<evidence type="ECO:0000259" key="3">
    <source>
        <dbReference type="PROSITE" id="PS50883"/>
    </source>
</evidence>
<feature type="domain" description="PAS" evidence="1">
    <location>
        <begin position="157"/>
        <end position="212"/>
    </location>
</feature>
<evidence type="ECO:0000259" key="4">
    <source>
        <dbReference type="PROSITE" id="PS50887"/>
    </source>
</evidence>
<dbReference type="SUPFAM" id="SSF141868">
    <property type="entry name" value="EAL domain-like"/>
    <property type="match status" value="1"/>
</dbReference>
<dbReference type="InterPro" id="IPR000700">
    <property type="entry name" value="PAS-assoc_C"/>
</dbReference>
<dbReference type="PANTHER" id="PTHR44757">
    <property type="entry name" value="DIGUANYLATE CYCLASE DGCP"/>
    <property type="match status" value="1"/>
</dbReference>
<dbReference type="PROSITE" id="PS50113">
    <property type="entry name" value="PAC"/>
    <property type="match status" value="1"/>
</dbReference>
<dbReference type="PROSITE" id="PS50112">
    <property type="entry name" value="PAS"/>
    <property type="match status" value="1"/>
</dbReference>
<dbReference type="SUPFAM" id="SSF55073">
    <property type="entry name" value="Nucleotide cyclase"/>
    <property type="match status" value="1"/>
</dbReference>
<dbReference type="SMART" id="SM00091">
    <property type="entry name" value="PAS"/>
    <property type="match status" value="1"/>
</dbReference>
<dbReference type="InterPro" id="IPR029787">
    <property type="entry name" value="Nucleotide_cyclase"/>
</dbReference>
<gene>
    <name evidence="5" type="ORF">GHK86_05370</name>
</gene>
<comment type="caution">
    <text evidence="5">The sequence shown here is derived from an EMBL/GenBank/DDBJ whole genome shotgun (WGS) entry which is preliminary data.</text>
</comment>
<dbReference type="Pfam" id="PF08448">
    <property type="entry name" value="PAS_4"/>
    <property type="match status" value="1"/>
</dbReference>
<evidence type="ECO:0000259" key="1">
    <source>
        <dbReference type="PROSITE" id="PS50112"/>
    </source>
</evidence>
<dbReference type="SMART" id="SM00086">
    <property type="entry name" value="PAC"/>
    <property type="match status" value="1"/>
</dbReference>
<dbReference type="InterPro" id="IPR000014">
    <property type="entry name" value="PAS"/>
</dbReference>
<dbReference type="PROSITE" id="PS50887">
    <property type="entry name" value="GGDEF"/>
    <property type="match status" value="1"/>
</dbReference>
<evidence type="ECO:0000313" key="6">
    <source>
        <dbReference type="Proteomes" id="UP000437736"/>
    </source>
</evidence>
<dbReference type="SMART" id="SM00052">
    <property type="entry name" value="EAL"/>
    <property type="match status" value="1"/>
</dbReference>
<accession>A0ABW9QQP7</accession>
<feature type="domain" description="PAC" evidence="2">
    <location>
        <begin position="233"/>
        <end position="283"/>
    </location>
</feature>
<dbReference type="SUPFAM" id="SSF55785">
    <property type="entry name" value="PYP-like sensor domain (PAS domain)"/>
    <property type="match status" value="1"/>
</dbReference>
<name>A0ABW9QQP7_9ACTN</name>
<evidence type="ECO:0000313" key="5">
    <source>
        <dbReference type="EMBL" id="MST32155.1"/>
    </source>
</evidence>
<dbReference type="InterPro" id="IPR035965">
    <property type="entry name" value="PAS-like_dom_sf"/>
</dbReference>
<dbReference type="SUPFAM" id="SSF55781">
    <property type="entry name" value="GAF domain-like"/>
    <property type="match status" value="1"/>
</dbReference>
<dbReference type="Gene3D" id="3.30.450.20">
    <property type="entry name" value="PAS domain"/>
    <property type="match status" value="1"/>
</dbReference>
<sequence length="662" mass="71338">MTDTITASLGFEVAVTSLVEGDRAVVAAVSGPDAVRDQLLGVSRTLADWNRLLAASEPWGDLHFMDHRNVKPHDVAAILSWVPDLPVRDDPDAWHPDDALFALLTSSAGDTLGMLSVDVPRDGRRPGPAARQALEAFAVTASLAVEHASLAAQARQGWRHFQAVFDSSPIPVAVVDADGRWTSVNSAFGRFLARDPGELIGRRPTELTHPDDVAATDQLAAEVRAGAPGVGARSIEKRYRLADGASVWGRLHLAVLPDDEPGLLVAQIEDITARRQAEERLRRQAQEDTLTGLANRAATVAAVRDSLAVAAGRGDLTAILFCDADRLKWLNDSHGHAVGDRYLQEVGRRLAATVRREDTVGRIGGDEFVVVAPGLSSPKEAEALAGRLVAAVRRPWRHGPDTFQPSISVGIAWASAGDLNADELLSRADLAMYRAKTEERGSWHVWDQAESDRVPDFSLRSALPRALARSELVLHYQPIVRLADGSVVGHEALLRWQHPRLGLLCPDRFLDVVLNSEYESPVTDWVLQEACAQAARRPGLVTVNVSSVQVARRDLPGVVAHALARAGLAPDRLVLELTEDRLLSRPDGAERLADLRAVGVGLALDDFGTGYAGLEYLHRFEALTALKLDRVFVAGVGRSQTSDGIARAVVSLAADCGLELIV</sequence>
<dbReference type="InterPro" id="IPR035919">
    <property type="entry name" value="EAL_sf"/>
</dbReference>
<feature type="domain" description="GGDEF" evidence="4">
    <location>
        <begin position="315"/>
        <end position="448"/>
    </location>
</feature>
<dbReference type="PANTHER" id="PTHR44757:SF2">
    <property type="entry name" value="BIOFILM ARCHITECTURE MAINTENANCE PROTEIN MBAA"/>
    <property type="match status" value="1"/>
</dbReference>